<comment type="caution">
    <text evidence="4">The sequence shown here is derived from an EMBL/GenBank/DDBJ whole genome shotgun (WGS) entry which is preliminary data.</text>
</comment>
<evidence type="ECO:0000313" key="5">
    <source>
        <dbReference type="Proteomes" id="UP000094527"/>
    </source>
</evidence>
<evidence type="ECO:0000313" key="4">
    <source>
        <dbReference type="EMBL" id="ODN01198.1"/>
    </source>
</evidence>
<dbReference type="EMBL" id="LJIJ01000167">
    <property type="protein sequence ID" value="ODN01198.1"/>
    <property type="molecule type" value="Genomic_DNA"/>
</dbReference>
<dbReference type="AlphaFoldDB" id="A0A1D2N7F0"/>
<dbReference type="PANTHER" id="PTHR21177:SF7">
    <property type="entry name" value="GH11627P"/>
    <property type="match status" value="1"/>
</dbReference>
<feature type="region of interest" description="Disordered" evidence="1">
    <location>
        <begin position="224"/>
        <end position="245"/>
    </location>
</feature>
<keyword evidence="2" id="KW-0732">Signal</keyword>
<accession>A0A1D2N7F0</accession>
<feature type="domain" description="DUF4789" evidence="3">
    <location>
        <begin position="344"/>
        <end position="433"/>
    </location>
</feature>
<organism evidence="4 5">
    <name type="scientific">Orchesella cincta</name>
    <name type="common">Springtail</name>
    <name type="synonym">Podura cincta</name>
    <dbReference type="NCBI Taxonomy" id="48709"/>
    <lineage>
        <taxon>Eukaryota</taxon>
        <taxon>Metazoa</taxon>
        <taxon>Ecdysozoa</taxon>
        <taxon>Arthropoda</taxon>
        <taxon>Hexapoda</taxon>
        <taxon>Collembola</taxon>
        <taxon>Entomobryomorpha</taxon>
        <taxon>Entomobryoidea</taxon>
        <taxon>Orchesellidae</taxon>
        <taxon>Orchesellinae</taxon>
        <taxon>Orchesella</taxon>
    </lineage>
</organism>
<dbReference type="Proteomes" id="UP000094527">
    <property type="component" value="Unassembled WGS sequence"/>
</dbReference>
<evidence type="ECO:0000256" key="1">
    <source>
        <dbReference type="SAM" id="MobiDB-lite"/>
    </source>
</evidence>
<gene>
    <name evidence="4" type="ORF">Ocin01_05480</name>
</gene>
<feature type="chain" id="PRO_5008905158" description="DUF4789 domain-containing protein" evidence="2">
    <location>
        <begin position="18"/>
        <end position="491"/>
    </location>
</feature>
<proteinExistence type="predicted"/>
<dbReference type="Pfam" id="PF16033">
    <property type="entry name" value="DUF4789"/>
    <property type="match status" value="1"/>
</dbReference>
<dbReference type="OrthoDB" id="6338576at2759"/>
<feature type="signal peptide" evidence="2">
    <location>
        <begin position="1"/>
        <end position="17"/>
    </location>
</feature>
<feature type="region of interest" description="Disordered" evidence="1">
    <location>
        <begin position="175"/>
        <end position="199"/>
    </location>
</feature>
<evidence type="ECO:0000259" key="3">
    <source>
        <dbReference type="Pfam" id="PF16033"/>
    </source>
</evidence>
<dbReference type="PANTHER" id="PTHR21177">
    <property type="entry name" value="IP06524P-RELATED"/>
    <property type="match status" value="1"/>
</dbReference>
<protein>
    <recommendedName>
        <fullName evidence="3">DUF4789 domain-containing protein</fullName>
    </recommendedName>
</protein>
<dbReference type="InterPro" id="IPR031993">
    <property type="entry name" value="DUF4789"/>
</dbReference>
<sequence length="491" mass="54139">MLLSEIFAVTLIPSLIANNTGESGGFPVSNRALYNSRALPVASSSSSREDGSFQDDFFNGDFSPSQPIITDPILRDIYEEEKRLDLADGEFDMRSEEARELIHFQRRKLQRERDELARHAASGMSRMLPRPEGRSLFPGAFPEERYMGPATRGNKFENTDYTVTVTEYPILKPSSEEISSERPVEQSTTTTRKPSTGQMGFGAGLFQHVRSGIGKVANTIRKPFVSSPTTTSTTTTTTSTPSGNMRFPDDEYEYSNHLNPNGPNSIVFGEDTSTSKRLNCTGVQTEYNGACHTVLQPLPCPPGQWLIEDEETGRGKCVENKCASEPNHAWFGGQCVMVRSNKGHCHTGMVTYIFKNGEVECDCKENYLYHQRDGNCYDAYSKGPCNNGEVFLTKVTTKGALPASCVKNKCSQEGFFCNAPSCPRDRNCVKLSSNCPGGVWQIDPEKLTPACLDMGKLPQRIIGNVPTLACAPGSRRDILGTCRKPSKITFS</sequence>
<dbReference type="OMA" id="VECDCKE"/>
<feature type="compositionally biased region" description="Polar residues" evidence="1">
    <location>
        <begin position="185"/>
        <end position="198"/>
    </location>
</feature>
<keyword evidence="5" id="KW-1185">Reference proteome</keyword>
<name>A0A1D2N7F0_ORCCI</name>
<feature type="compositionally biased region" description="Low complexity" evidence="1">
    <location>
        <begin position="226"/>
        <end position="242"/>
    </location>
</feature>
<evidence type="ECO:0000256" key="2">
    <source>
        <dbReference type="SAM" id="SignalP"/>
    </source>
</evidence>
<reference evidence="4 5" key="1">
    <citation type="journal article" date="2016" name="Genome Biol. Evol.">
        <title>Gene Family Evolution Reflects Adaptation to Soil Environmental Stressors in the Genome of the Collembolan Orchesella cincta.</title>
        <authorList>
            <person name="Faddeeva-Vakhrusheva A."/>
            <person name="Derks M.F."/>
            <person name="Anvar S.Y."/>
            <person name="Agamennone V."/>
            <person name="Suring W."/>
            <person name="Smit S."/>
            <person name="van Straalen N.M."/>
            <person name="Roelofs D."/>
        </authorList>
    </citation>
    <scope>NUCLEOTIDE SEQUENCE [LARGE SCALE GENOMIC DNA]</scope>
    <source>
        <tissue evidence="4">Mixed pool</tissue>
    </source>
</reference>